<comment type="subcellular location">
    <subcellularLocation>
        <location evidence="1">Cell inner membrane</location>
        <topology evidence="1">Multi-pass membrane protein</topology>
    </subcellularLocation>
</comment>
<feature type="domain" description="T-SNARE coiled-coil homology" evidence="8">
    <location>
        <begin position="465"/>
        <end position="527"/>
    </location>
</feature>
<feature type="domain" description="Methyl-accepting transducer" evidence="7">
    <location>
        <begin position="313"/>
        <end position="549"/>
    </location>
</feature>
<keyword evidence="3 5" id="KW-0807">Transducer</keyword>
<comment type="caution">
    <text evidence="10">The sequence shown here is derived from an EMBL/GenBank/DDBJ whole genome shotgun (WGS) entry which is preliminary data.</text>
</comment>
<dbReference type="Gene3D" id="6.10.340.10">
    <property type="match status" value="1"/>
</dbReference>
<dbReference type="SMART" id="SM00283">
    <property type="entry name" value="MA"/>
    <property type="match status" value="1"/>
</dbReference>
<dbReference type="GO" id="GO:0006935">
    <property type="term" value="P:chemotaxis"/>
    <property type="evidence" value="ECO:0007669"/>
    <property type="project" value="InterPro"/>
</dbReference>
<feature type="transmembrane region" description="Helical" evidence="6">
    <location>
        <begin position="20"/>
        <end position="39"/>
    </location>
</feature>
<dbReference type="Pfam" id="PF00015">
    <property type="entry name" value="MCPsignal"/>
    <property type="match status" value="1"/>
</dbReference>
<dbReference type="PANTHER" id="PTHR32089:SF112">
    <property type="entry name" value="LYSOZYME-LIKE PROTEIN-RELATED"/>
    <property type="match status" value="1"/>
</dbReference>
<proteinExistence type="inferred from homology"/>
<keyword evidence="6" id="KW-0472">Membrane</keyword>
<evidence type="ECO:0000256" key="3">
    <source>
        <dbReference type="ARBA" id="ARBA00023224"/>
    </source>
</evidence>
<dbReference type="GO" id="GO:0004888">
    <property type="term" value="F:transmembrane signaling receptor activity"/>
    <property type="evidence" value="ECO:0007669"/>
    <property type="project" value="InterPro"/>
</dbReference>
<evidence type="ECO:0000256" key="1">
    <source>
        <dbReference type="ARBA" id="ARBA00004429"/>
    </source>
</evidence>
<dbReference type="InterPro" id="IPR004090">
    <property type="entry name" value="Chemotax_Me-accpt_rcpt"/>
</dbReference>
<dbReference type="InterPro" id="IPR000727">
    <property type="entry name" value="T_SNARE_dom"/>
</dbReference>
<sequence>MTRTAIMLANAKIITKINLVILVMALAAVAIGVAGYVGMSKLALAAHRLDVMGANLHQASKLNVNVVFMNRGEYRIAASPADADEVAKNVAGRIDEFSKNMTALEQQAEAKYLPNLAEIKVAFDAYKKEFDGTLAMGRKHADLKNDAARQEILTEVAQSRTASTALSAKIKTLQDALDDDGTTVAQDAQTVARDLTWMILIVAVVGIAVGIVVGMLIARRGLVAPIGHIVHNLQDLAHGRLDIEVFGTERGDEVGDIAKTALVFRDNARETERLRAEQEKEQAARVARAAALETLTRTFDVKAGDVIGAVASAATEMQATASSLSASAEQTTRQSATVAAAAVEASANVQTVAAAAEELSSSIGEISRQVAQSATVAGDAVRQATHTGAIVAGLEQTTQKIGEIVGLITNIASQTNLLALNATIEAARAGEAGKGFAVVASEVKSLANQTSKATEEISTQIASVQEATREAVAAIGAISGTIENINSIATTIASAVEEQGAATQEIARNVQQAAEGADSVTQNIQGVSTAADDTGHSAHDVLTAATSMAREAEKMRGLVENFLAEARAA</sequence>
<evidence type="ECO:0000259" key="9">
    <source>
        <dbReference type="PROSITE" id="PS50885"/>
    </source>
</evidence>
<reference evidence="10 11" key="1">
    <citation type="submission" date="2020-08" db="EMBL/GenBank/DDBJ databases">
        <title>Genomic Encyclopedia of Type Strains, Phase IV (KMG-IV): sequencing the most valuable type-strain genomes for metagenomic binning, comparative biology and taxonomic classification.</title>
        <authorList>
            <person name="Goeker M."/>
        </authorList>
    </citation>
    <scope>NUCLEOTIDE SEQUENCE [LARGE SCALE GENOMIC DNA]</scope>
    <source>
        <strain evidence="10 11">DSM 22198</strain>
    </source>
</reference>
<evidence type="ECO:0000256" key="5">
    <source>
        <dbReference type="PROSITE-ProRule" id="PRU00284"/>
    </source>
</evidence>
<dbReference type="AlphaFoldDB" id="A0A7X0ED05"/>
<feature type="domain" description="HAMP" evidence="9">
    <location>
        <begin position="220"/>
        <end position="273"/>
    </location>
</feature>
<keyword evidence="6" id="KW-1133">Transmembrane helix</keyword>
<dbReference type="Pfam" id="PF12729">
    <property type="entry name" value="4HB_MCP_1"/>
    <property type="match status" value="1"/>
</dbReference>
<gene>
    <name evidence="10" type="ORF">FHS74_002176</name>
</gene>
<dbReference type="GO" id="GO:0007165">
    <property type="term" value="P:signal transduction"/>
    <property type="evidence" value="ECO:0007669"/>
    <property type="project" value="UniProtKB-KW"/>
</dbReference>
<keyword evidence="2" id="KW-0997">Cell inner membrane</keyword>
<dbReference type="PROSITE" id="PS50192">
    <property type="entry name" value="T_SNARE"/>
    <property type="match status" value="1"/>
</dbReference>
<evidence type="ECO:0000259" key="8">
    <source>
        <dbReference type="PROSITE" id="PS50192"/>
    </source>
</evidence>
<dbReference type="PROSITE" id="PS50111">
    <property type="entry name" value="CHEMOTAXIS_TRANSDUC_2"/>
    <property type="match status" value="1"/>
</dbReference>
<dbReference type="GO" id="GO:0005886">
    <property type="term" value="C:plasma membrane"/>
    <property type="evidence" value="ECO:0007669"/>
    <property type="project" value="UniProtKB-SubCell"/>
</dbReference>
<dbReference type="InterPro" id="IPR004089">
    <property type="entry name" value="MCPsignal_dom"/>
</dbReference>
<accession>A0A7X0ED05</accession>
<evidence type="ECO:0000313" key="10">
    <source>
        <dbReference type="EMBL" id="MBB6251625.1"/>
    </source>
</evidence>
<dbReference type="SUPFAM" id="SSF58104">
    <property type="entry name" value="Methyl-accepting chemotaxis protein (MCP) signaling domain"/>
    <property type="match status" value="1"/>
</dbReference>
<comment type="similarity">
    <text evidence="4">Belongs to the methyl-accepting chemotaxis (MCP) protein family.</text>
</comment>
<evidence type="ECO:0000256" key="2">
    <source>
        <dbReference type="ARBA" id="ARBA00022519"/>
    </source>
</evidence>
<dbReference type="PRINTS" id="PR00260">
    <property type="entry name" value="CHEMTRNSDUCR"/>
</dbReference>
<dbReference type="InterPro" id="IPR024478">
    <property type="entry name" value="HlyB_4HB_MCP"/>
</dbReference>
<dbReference type="Gene3D" id="1.10.287.950">
    <property type="entry name" value="Methyl-accepting chemotaxis protein"/>
    <property type="match status" value="1"/>
</dbReference>
<dbReference type="PANTHER" id="PTHR32089">
    <property type="entry name" value="METHYL-ACCEPTING CHEMOTAXIS PROTEIN MCPB"/>
    <property type="match status" value="1"/>
</dbReference>
<keyword evidence="2" id="KW-1003">Cell membrane</keyword>
<name>A0A7X0ED05_9PROT</name>
<keyword evidence="6" id="KW-0812">Transmembrane</keyword>
<dbReference type="RefSeq" id="WP_184800245.1">
    <property type="nucleotide sequence ID" value="NZ_JACIIZ010000005.1"/>
</dbReference>
<evidence type="ECO:0000256" key="6">
    <source>
        <dbReference type="SAM" id="Phobius"/>
    </source>
</evidence>
<evidence type="ECO:0000313" key="11">
    <source>
        <dbReference type="Proteomes" id="UP000539175"/>
    </source>
</evidence>
<organism evidence="10 11">
    <name type="scientific">Nitrospirillum iridis</name>
    <dbReference type="NCBI Taxonomy" id="765888"/>
    <lineage>
        <taxon>Bacteria</taxon>
        <taxon>Pseudomonadati</taxon>
        <taxon>Pseudomonadota</taxon>
        <taxon>Alphaproteobacteria</taxon>
        <taxon>Rhodospirillales</taxon>
        <taxon>Azospirillaceae</taxon>
        <taxon>Nitrospirillum</taxon>
    </lineage>
</organism>
<feature type="transmembrane region" description="Helical" evidence="6">
    <location>
        <begin position="195"/>
        <end position="218"/>
    </location>
</feature>
<protein>
    <submittedName>
        <fullName evidence="10">Methyl-accepting chemotaxis protein</fullName>
    </submittedName>
</protein>
<dbReference type="PROSITE" id="PS50885">
    <property type="entry name" value="HAMP"/>
    <property type="match status" value="1"/>
</dbReference>
<dbReference type="Proteomes" id="UP000539175">
    <property type="component" value="Unassembled WGS sequence"/>
</dbReference>
<dbReference type="EMBL" id="JACIIZ010000005">
    <property type="protein sequence ID" value="MBB6251625.1"/>
    <property type="molecule type" value="Genomic_DNA"/>
</dbReference>
<evidence type="ECO:0000259" key="7">
    <source>
        <dbReference type="PROSITE" id="PS50111"/>
    </source>
</evidence>
<dbReference type="InterPro" id="IPR003660">
    <property type="entry name" value="HAMP_dom"/>
</dbReference>
<evidence type="ECO:0000256" key="4">
    <source>
        <dbReference type="ARBA" id="ARBA00029447"/>
    </source>
</evidence>
<keyword evidence="11" id="KW-1185">Reference proteome</keyword>